<dbReference type="EMBL" id="CAJVPM010001511">
    <property type="protein sequence ID" value="CAG8468256.1"/>
    <property type="molecule type" value="Genomic_DNA"/>
</dbReference>
<accession>A0ACA9KG17</accession>
<evidence type="ECO:0000313" key="2">
    <source>
        <dbReference type="Proteomes" id="UP000789860"/>
    </source>
</evidence>
<proteinExistence type="predicted"/>
<keyword evidence="2" id="KW-1185">Reference proteome</keyword>
<name>A0ACA9KG17_9GLOM</name>
<reference evidence="1" key="1">
    <citation type="submission" date="2021-06" db="EMBL/GenBank/DDBJ databases">
        <authorList>
            <person name="Kallberg Y."/>
            <person name="Tangrot J."/>
            <person name="Rosling A."/>
        </authorList>
    </citation>
    <scope>NUCLEOTIDE SEQUENCE</scope>
    <source>
        <strain evidence="1">AU212A</strain>
    </source>
</reference>
<evidence type="ECO:0000313" key="1">
    <source>
        <dbReference type="EMBL" id="CAG8468256.1"/>
    </source>
</evidence>
<protein>
    <submittedName>
        <fullName evidence="1">10128_t:CDS:1</fullName>
    </submittedName>
</protein>
<organism evidence="1 2">
    <name type="scientific">Scutellospora calospora</name>
    <dbReference type="NCBI Taxonomy" id="85575"/>
    <lineage>
        <taxon>Eukaryota</taxon>
        <taxon>Fungi</taxon>
        <taxon>Fungi incertae sedis</taxon>
        <taxon>Mucoromycota</taxon>
        <taxon>Glomeromycotina</taxon>
        <taxon>Glomeromycetes</taxon>
        <taxon>Diversisporales</taxon>
        <taxon>Gigasporaceae</taxon>
        <taxon>Scutellospora</taxon>
    </lineage>
</organism>
<gene>
    <name evidence="1" type="ORF">SCALOS_LOCUS1914</name>
</gene>
<dbReference type="Proteomes" id="UP000789860">
    <property type="component" value="Unassembled WGS sequence"/>
</dbReference>
<comment type="caution">
    <text evidence="1">The sequence shown here is derived from an EMBL/GenBank/DDBJ whole genome shotgun (WGS) entry which is preliminary data.</text>
</comment>
<sequence length="271" mass="31030">MFCFTDLITDLCECDINIKPSRVKTNSQQIYSRIYDPYNTSSNQKQLLQCHDRIYAYCCDFNTSFNLTFCFACHSQYERIKNSENAGTSDGDDDSNYGDDVSVSSKKSSSCLQLKAKDEDDYDAFINESKKLKKSSKDMVLYITLKSDIKKRKKKVKDSSIINVEDSDSNEEKPKTKKAKKSNRLPKEERLSSNEVELANIITQLRSKYQCGIHNTPCYIEDSRHLPLNPACLHLWSRDIKMNVTDLDTPPTYPSFGLDQALKPNTQISQS</sequence>